<accession>A0ACC0WCD9</accession>
<protein>
    <submittedName>
        <fullName evidence="1">Uncharacterized protein</fullName>
    </submittedName>
</protein>
<dbReference type="Proteomes" id="UP001163321">
    <property type="component" value="Chromosome 3"/>
</dbReference>
<comment type="caution">
    <text evidence="1">The sequence shown here is derived from an EMBL/GenBank/DDBJ whole genome shotgun (WGS) entry which is preliminary data.</text>
</comment>
<dbReference type="EMBL" id="CM047582">
    <property type="protein sequence ID" value="KAI9915706.1"/>
    <property type="molecule type" value="Genomic_DNA"/>
</dbReference>
<proteinExistence type="predicted"/>
<reference evidence="1 2" key="1">
    <citation type="journal article" date="2022" name="bioRxiv">
        <title>The genome of the oomycete Peronosclerospora sorghi, a cosmopolitan pathogen of maize and sorghum, is inflated with dispersed pseudogenes.</title>
        <authorList>
            <person name="Fletcher K."/>
            <person name="Martin F."/>
            <person name="Isakeit T."/>
            <person name="Cavanaugh K."/>
            <person name="Magill C."/>
            <person name="Michelmore R."/>
        </authorList>
    </citation>
    <scope>NUCLEOTIDE SEQUENCE [LARGE SCALE GENOMIC DNA]</scope>
    <source>
        <strain evidence="1">P6</strain>
    </source>
</reference>
<keyword evidence="2" id="KW-1185">Reference proteome</keyword>
<evidence type="ECO:0000313" key="1">
    <source>
        <dbReference type="EMBL" id="KAI9915706.1"/>
    </source>
</evidence>
<sequence>MTPTEGNRTYAIIVCIFASLGSDGGVLVMESFLNDFCVGWHGQMMADCSRATERLPQRWVDYTLWYNMTYNIGCMPSIQPSIVPSPALVAASLVVPLEWHSFIKGAYKAHFKVCLQYKYFQSLLLVTESAIDSASVRDFNTVHFTNTAREVLMILQSRRNLAVASCPLHCFQSFKTLSEIKTRSVSWENDSFKAKRTFKLWLIPLHLLISSDTAYALSPASGSVRSKVAGLYVNILVVI</sequence>
<evidence type="ECO:0000313" key="2">
    <source>
        <dbReference type="Proteomes" id="UP001163321"/>
    </source>
</evidence>
<organism evidence="1 2">
    <name type="scientific">Peronosclerospora sorghi</name>
    <dbReference type="NCBI Taxonomy" id="230839"/>
    <lineage>
        <taxon>Eukaryota</taxon>
        <taxon>Sar</taxon>
        <taxon>Stramenopiles</taxon>
        <taxon>Oomycota</taxon>
        <taxon>Peronosporomycetes</taxon>
        <taxon>Peronosporales</taxon>
        <taxon>Peronosporaceae</taxon>
        <taxon>Peronosclerospora</taxon>
    </lineage>
</organism>
<name>A0ACC0WCD9_9STRA</name>
<gene>
    <name evidence="1" type="ORF">PsorP6_007429</name>
</gene>